<dbReference type="OrthoDB" id="1886670at2759"/>
<evidence type="ECO:0000313" key="2">
    <source>
        <dbReference type="EnsemblPlants" id="AUR62019734-RA:cds"/>
    </source>
</evidence>
<dbReference type="OMA" id="CHLEDSA"/>
<dbReference type="EnsemblPlants" id="AUR62019734-RA">
    <property type="protein sequence ID" value="AUR62019734-RA:cds"/>
    <property type="gene ID" value="AUR62019734"/>
</dbReference>
<keyword evidence="3" id="KW-1185">Reference proteome</keyword>
<evidence type="ECO:0000256" key="1">
    <source>
        <dbReference type="SAM" id="MobiDB-lite"/>
    </source>
</evidence>
<feature type="compositionally biased region" description="Basic and acidic residues" evidence="1">
    <location>
        <begin position="293"/>
        <end position="305"/>
    </location>
</feature>
<gene>
    <name evidence="2" type="primary">LOC110722590</name>
</gene>
<accession>A0A803LW83</accession>
<organism evidence="2 3">
    <name type="scientific">Chenopodium quinoa</name>
    <name type="common">Quinoa</name>
    <dbReference type="NCBI Taxonomy" id="63459"/>
    <lineage>
        <taxon>Eukaryota</taxon>
        <taxon>Viridiplantae</taxon>
        <taxon>Streptophyta</taxon>
        <taxon>Embryophyta</taxon>
        <taxon>Tracheophyta</taxon>
        <taxon>Spermatophyta</taxon>
        <taxon>Magnoliopsida</taxon>
        <taxon>eudicotyledons</taxon>
        <taxon>Gunneridae</taxon>
        <taxon>Pentapetalae</taxon>
        <taxon>Caryophyllales</taxon>
        <taxon>Chenopodiaceae</taxon>
        <taxon>Chenopodioideae</taxon>
        <taxon>Atripliceae</taxon>
        <taxon>Chenopodium</taxon>
    </lineage>
</organism>
<dbReference type="Gene3D" id="3.10.450.50">
    <property type="match status" value="1"/>
</dbReference>
<dbReference type="Gramene" id="AUR62019734-RA">
    <property type="protein sequence ID" value="AUR62019734-RA:cds"/>
    <property type="gene ID" value="AUR62019734"/>
</dbReference>
<dbReference type="GeneID" id="110722590"/>
<reference evidence="2" key="2">
    <citation type="submission" date="2021-03" db="UniProtKB">
        <authorList>
            <consortium name="EnsemblPlants"/>
        </authorList>
    </citation>
    <scope>IDENTIFICATION</scope>
</reference>
<name>A0A803LW83_CHEQI</name>
<dbReference type="SMR" id="A0A803LW83"/>
<proteinExistence type="predicted"/>
<dbReference type="InterPro" id="IPR032710">
    <property type="entry name" value="NTF2-like_dom_sf"/>
</dbReference>
<dbReference type="PANTHER" id="PTHR33698:SF1">
    <property type="entry name" value="NUCLEAR TRANSPORT FACTOR 2 (NTF2) FAMILY PROTEIN"/>
    <property type="match status" value="1"/>
</dbReference>
<reference evidence="2" key="1">
    <citation type="journal article" date="2017" name="Nature">
        <title>The genome of Chenopodium quinoa.</title>
        <authorList>
            <person name="Jarvis D.E."/>
            <person name="Ho Y.S."/>
            <person name="Lightfoot D.J."/>
            <person name="Schmoeckel S.M."/>
            <person name="Li B."/>
            <person name="Borm T.J.A."/>
            <person name="Ohyanagi H."/>
            <person name="Mineta K."/>
            <person name="Michell C.T."/>
            <person name="Saber N."/>
            <person name="Kharbatia N.M."/>
            <person name="Rupper R.R."/>
            <person name="Sharp A.R."/>
            <person name="Dally N."/>
            <person name="Boughton B.A."/>
            <person name="Woo Y.H."/>
            <person name="Gao G."/>
            <person name="Schijlen E.G.W.M."/>
            <person name="Guo X."/>
            <person name="Momin A.A."/>
            <person name="Negrao S."/>
            <person name="Al-Babili S."/>
            <person name="Gehring C."/>
            <person name="Roessner U."/>
            <person name="Jung C."/>
            <person name="Murphy K."/>
            <person name="Arold S.T."/>
            <person name="Gojobori T."/>
            <person name="van der Linden C.G."/>
            <person name="van Loo E.N."/>
            <person name="Jellen E.N."/>
            <person name="Maughan P.J."/>
            <person name="Tester M."/>
        </authorList>
    </citation>
    <scope>NUCLEOTIDE SEQUENCE [LARGE SCALE GENOMIC DNA]</scope>
    <source>
        <strain evidence="2">cv. PI 614886</strain>
    </source>
</reference>
<evidence type="ECO:0000313" key="3">
    <source>
        <dbReference type="Proteomes" id="UP000596660"/>
    </source>
</evidence>
<feature type="region of interest" description="Disordered" evidence="1">
    <location>
        <begin position="289"/>
        <end position="328"/>
    </location>
</feature>
<dbReference type="RefSeq" id="XP_021757546.1">
    <property type="nucleotide sequence ID" value="XM_021901854.1"/>
</dbReference>
<dbReference type="Proteomes" id="UP000596660">
    <property type="component" value="Unplaced"/>
</dbReference>
<dbReference type="KEGG" id="cqi:110722590"/>
<dbReference type="AlphaFoldDB" id="A0A803LW83"/>
<dbReference type="SUPFAM" id="SSF54427">
    <property type="entry name" value="NTF2-like"/>
    <property type="match status" value="1"/>
</dbReference>
<feature type="compositionally biased region" description="Polar residues" evidence="1">
    <location>
        <begin position="307"/>
        <end position="328"/>
    </location>
</feature>
<sequence length="328" mass="36740">MAFSPSFTCKNTPNISQFGLTSLTYIASPTCRINLHVPRGNEVKLEPNFGTKNLRKCISHQRKPGMSTTLAAADSEVSHEVHFLSDIVEKFYKCINQDNKKGLEDLISSDCHLEDSAFPYTIKGKKEVMGLLIQLAESMGKTVKFKLGTVCEGNDELTASVNWHLEWEESQIPFSKGCSFFQCSNEGDKLVIRKLQNITESPVKPGVLAMALLKMVRSVFDEFPKAAKWFLNSPHIILRAVLSIYALFVAPFVNPIITFYITLWNVVARTLGYVMSFLHIIGRFFKKKSSSTDIDKPSTEIDKPSTDIANDTSNLETEQEPSSLPEQT</sequence>
<protein>
    <submittedName>
        <fullName evidence="2">Uncharacterized protein</fullName>
    </submittedName>
</protein>
<dbReference type="PANTHER" id="PTHR33698">
    <property type="entry name" value="NUCLEAR TRANSPORT FACTOR 2 (NTF2)-LIKE PROTEIN"/>
    <property type="match status" value="1"/>
</dbReference>